<dbReference type="GO" id="GO:0005829">
    <property type="term" value="C:cytosol"/>
    <property type="evidence" value="ECO:0007669"/>
    <property type="project" value="TreeGrafter"/>
</dbReference>
<dbReference type="AlphaFoldDB" id="A0A1G9WC95"/>
<dbReference type="InterPro" id="IPR023210">
    <property type="entry name" value="NADP_OxRdtase_dom"/>
</dbReference>
<dbReference type="Gene3D" id="3.20.20.100">
    <property type="entry name" value="NADP-dependent oxidoreductase domain"/>
    <property type="match status" value="1"/>
</dbReference>
<gene>
    <name evidence="3" type="ORF">SAMN05216259_101589</name>
</gene>
<keyword evidence="4" id="KW-1185">Reference proteome</keyword>
<dbReference type="SUPFAM" id="SSF51430">
    <property type="entry name" value="NAD(P)-linked oxidoreductase"/>
    <property type="match status" value="1"/>
</dbReference>
<dbReference type="EMBL" id="FNIE01000001">
    <property type="protein sequence ID" value="SDM81927.1"/>
    <property type="molecule type" value="Genomic_DNA"/>
</dbReference>
<feature type="domain" description="NADP-dependent oxidoreductase" evidence="2">
    <location>
        <begin position="18"/>
        <end position="317"/>
    </location>
</feature>
<dbReference type="FunFam" id="3.20.20.100:FF:000004">
    <property type="entry name" value="Oxidoreductase, aldo/keto reductase"/>
    <property type="match status" value="1"/>
</dbReference>
<organism evidence="3 4">
    <name type="scientific">Actinacidiphila guanduensis</name>
    <dbReference type="NCBI Taxonomy" id="310781"/>
    <lineage>
        <taxon>Bacteria</taxon>
        <taxon>Bacillati</taxon>
        <taxon>Actinomycetota</taxon>
        <taxon>Actinomycetes</taxon>
        <taxon>Kitasatosporales</taxon>
        <taxon>Streptomycetaceae</taxon>
        <taxon>Actinacidiphila</taxon>
    </lineage>
</organism>
<evidence type="ECO:0000313" key="4">
    <source>
        <dbReference type="Proteomes" id="UP000199341"/>
    </source>
</evidence>
<evidence type="ECO:0000313" key="3">
    <source>
        <dbReference type="EMBL" id="SDM81927.1"/>
    </source>
</evidence>
<dbReference type="PANTHER" id="PTHR43364:SF4">
    <property type="entry name" value="NAD(P)-LINKED OXIDOREDUCTASE SUPERFAMILY PROTEIN"/>
    <property type="match status" value="1"/>
</dbReference>
<reference evidence="3 4" key="1">
    <citation type="submission" date="2016-10" db="EMBL/GenBank/DDBJ databases">
        <authorList>
            <person name="de Groot N.N."/>
        </authorList>
    </citation>
    <scope>NUCLEOTIDE SEQUENCE [LARGE SCALE GENOMIC DNA]</scope>
    <source>
        <strain evidence="3 4">CGMCC 4.2022</strain>
    </source>
</reference>
<sequence length="339" mass="36606">MKYTTLGRSGAVVSAHALGTMTFGAETPPGTAHRQLDVFTEAGGTFVETADVYAGGESERIIGDWLAKKPAGQRDRVFLASKGRFPVGVEPRDSGLSRRHLSRALDASLRRLGRDHIDLYQVHAWDPLTPLEESMGFLEDAVRSGRISYAGLSNFTGWQIALAASTAKGRFPLISMQPQYNLLVREVEWEIVPACRATGLGVLPWSPLGGGWLTGKYRRDERPTGATRLGEDPNRGVEAYDLRSAEERTWRTLAAVEAVAAQRGVSMSRVALAWLHTRPGVASIVLGARTVEQLQDNLGAIEVALGDDEIALLDAASDPGAAPYPYGAAGLEQRSRTVD</sequence>
<protein>
    <submittedName>
        <fullName evidence="3">Predicted oxidoreductase</fullName>
    </submittedName>
</protein>
<dbReference type="PANTHER" id="PTHR43364">
    <property type="entry name" value="NADH-SPECIFIC METHYLGLYOXAL REDUCTASE-RELATED"/>
    <property type="match status" value="1"/>
</dbReference>
<accession>A0A1G9WC95</accession>
<name>A0A1G9WC95_9ACTN</name>
<dbReference type="STRING" id="310781.SAMN05216259_101589"/>
<dbReference type="Proteomes" id="UP000199341">
    <property type="component" value="Unassembled WGS sequence"/>
</dbReference>
<proteinExistence type="predicted"/>
<evidence type="ECO:0000256" key="1">
    <source>
        <dbReference type="ARBA" id="ARBA00023002"/>
    </source>
</evidence>
<dbReference type="OrthoDB" id="9768793at2"/>
<evidence type="ECO:0000259" key="2">
    <source>
        <dbReference type="Pfam" id="PF00248"/>
    </source>
</evidence>
<dbReference type="InterPro" id="IPR036812">
    <property type="entry name" value="NAD(P)_OxRdtase_dom_sf"/>
</dbReference>
<dbReference type="GO" id="GO:0016491">
    <property type="term" value="F:oxidoreductase activity"/>
    <property type="evidence" value="ECO:0007669"/>
    <property type="project" value="UniProtKB-KW"/>
</dbReference>
<dbReference type="RefSeq" id="WP_093782616.1">
    <property type="nucleotide sequence ID" value="NZ_FNIE01000001.1"/>
</dbReference>
<dbReference type="Pfam" id="PF00248">
    <property type="entry name" value="Aldo_ket_red"/>
    <property type="match status" value="1"/>
</dbReference>
<keyword evidence="1" id="KW-0560">Oxidoreductase</keyword>
<dbReference type="InterPro" id="IPR050523">
    <property type="entry name" value="AKR_Detox_Biosynth"/>
</dbReference>